<reference evidence="2" key="1">
    <citation type="submission" date="2020-03" db="EMBL/GenBank/DDBJ databases">
        <authorList>
            <person name="Weist P."/>
        </authorList>
    </citation>
    <scope>NUCLEOTIDE SEQUENCE</scope>
</reference>
<comment type="caution">
    <text evidence="2">The sequence shown here is derived from an EMBL/GenBank/DDBJ whole genome shotgun (WGS) entry which is preliminary data.</text>
</comment>
<evidence type="ECO:0000256" key="1">
    <source>
        <dbReference type="SAM" id="MobiDB-lite"/>
    </source>
</evidence>
<feature type="compositionally biased region" description="Basic and acidic residues" evidence="1">
    <location>
        <begin position="72"/>
        <end position="85"/>
    </location>
</feature>
<feature type="compositionally biased region" description="Polar residues" evidence="1">
    <location>
        <begin position="42"/>
        <end position="52"/>
    </location>
</feature>
<sequence length="123" mass="13284">MLMLIPCLNKNRILDGPKCEPRRERGGGKRRRESGRCPGSRADSSTAAQGQSKESRADGTLAAQEPGARAQVDGRRPSSEAREEGTVGAQGQRKRAQISAPDMQQDLESQPEQGPGWTQDAEV</sequence>
<dbReference type="EMBL" id="CADEAL010000446">
    <property type="protein sequence ID" value="CAB1420273.1"/>
    <property type="molecule type" value="Genomic_DNA"/>
</dbReference>
<name>A0A9N7YC44_PLEPL</name>
<feature type="region of interest" description="Disordered" evidence="1">
    <location>
        <begin position="12"/>
        <end position="123"/>
    </location>
</feature>
<protein>
    <submittedName>
        <fullName evidence="2">Uncharacterized protein</fullName>
    </submittedName>
</protein>
<evidence type="ECO:0000313" key="2">
    <source>
        <dbReference type="EMBL" id="CAB1420273.1"/>
    </source>
</evidence>
<evidence type="ECO:0000313" key="3">
    <source>
        <dbReference type="Proteomes" id="UP001153269"/>
    </source>
</evidence>
<gene>
    <name evidence="2" type="ORF">PLEPLA_LOCUS8148</name>
</gene>
<dbReference type="AlphaFoldDB" id="A0A9N7YC44"/>
<organism evidence="2 3">
    <name type="scientific">Pleuronectes platessa</name>
    <name type="common">European plaice</name>
    <dbReference type="NCBI Taxonomy" id="8262"/>
    <lineage>
        <taxon>Eukaryota</taxon>
        <taxon>Metazoa</taxon>
        <taxon>Chordata</taxon>
        <taxon>Craniata</taxon>
        <taxon>Vertebrata</taxon>
        <taxon>Euteleostomi</taxon>
        <taxon>Actinopterygii</taxon>
        <taxon>Neopterygii</taxon>
        <taxon>Teleostei</taxon>
        <taxon>Neoteleostei</taxon>
        <taxon>Acanthomorphata</taxon>
        <taxon>Carangaria</taxon>
        <taxon>Pleuronectiformes</taxon>
        <taxon>Pleuronectoidei</taxon>
        <taxon>Pleuronectidae</taxon>
        <taxon>Pleuronectes</taxon>
    </lineage>
</organism>
<accession>A0A9N7YC44</accession>
<proteinExistence type="predicted"/>
<dbReference type="Proteomes" id="UP001153269">
    <property type="component" value="Unassembled WGS sequence"/>
</dbReference>
<keyword evidence="3" id="KW-1185">Reference proteome</keyword>
<feature type="compositionally biased region" description="Basic and acidic residues" evidence="1">
    <location>
        <begin position="12"/>
        <end position="27"/>
    </location>
</feature>